<feature type="domain" description="Pyridoxamine 5'-phosphate oxidase N-terminal" evidence="2">
    <location>
        <begin position="7"/>
        <end position="121"/>
    </location>
</feature>
<gene>
    <name evidence="3" type="ORF">CVS47_02798</name>
</gene>
<dbReference type="SUPFAM" id="SSF50475">
    <property type="entry name" value="FMN-binding split barrel"/>
    <property type="match status" value="1"/>
</dbReference>
<dbReference type="RefSeq" id="WP_127096615.1">
    <property type="nucleotide sequence ID" value="NZ_CP031423.1"/>
</dbReference>
<organism evidence="3 4">
    <name type="scientific">Microbacterium lemovicicum</name>
    <dbReference type="NCBI Taxonomy" id="1072463"/>
    <lineage>
        <taxon>Bacteria</taxon>
        <taxon>Bacillati</taxon>
        <taxon>Actinomycetota</taxon>
        <taxon>Actinomycetes</taxon>
        <taxon>Micrococcales</taxon>
        <taxon>Microbacteriaceae</taxon>
        <taxon>Microbacterium</taxon>
    </lineage>
</organism>
<dbReference type="Proteomes" id="UP000276888">
    <property type="component" value="Chromosome"/>
</dbReference>
<dbReference type="GO" id="GO:0005829">
    <property type="term" value="C:cytosol"/>
    <property type="evidence" value="ECO:0007669"/>
    <property type="project" value="TreeGrafter"/>
</dbReference>
<dbReference type="InterPro" id="IPR019920">
    <property type="entry name" value="F420-binding_dom_put"/>
</dbReference>
<dbReference type="KEGG" id="mlv:CVS47_02798"/>
<name>A0A3S9WDZ9_9MICO</name>
<dbReference type="GO" id="GO:0070967">
    <property type="term" value="F:coenzyme F420 binding"/>
    <property type="evidence" value="ECO:0007669"/>
    <property type="project" value="TreeGrafter"/>
</dbReference>
<dbReference type="Pfam" id="PF01243">
    <property type="entry name" value="PNPOx_N"/>
    <property type="match status" value="1"/>
</dbReference>
<dbReference type="PANTHER" id="PTHR35176">
    <property type="entry name" value="HEME OXYGENASE HI_0854-RELATED"/>
    <property type="match status" value="1"/>
</dbReference>
<dbReference type="AlphaFoldDB" id="A0A3S9WDZ9"/>
<accession>A0A3S9WDZ9</accession>
<dbReference type="InterPro" id="IPR011576">
    <property type="entry name" value="Pyridox_Oxase_N"/>
</dbReference>
<dbReference type="InterPro" id="IPR052019">
    <property type="entry name" value="F420H2_bilvrd_red/Heme_oxyg"/>
</dbReference>
<dbReference type="OrthoDB" id="4551790at2"/>
<evidence type="ECO:0000256" key="1">
    <source>
        <dbReference type="ARBA" id="ARBA00023002"/>
    </source>
</evidence>
<keyword evidence="4" id="KW-1185">Reference proteome</keyword>
<reference evidence="3 4" key="1">
    <citation type="submission" date="2018-08" db="EMBL/GenBank/DDBJ databases">
        <title>Microbacterium lemovicicum sp. nov., a bacterium isolated from a natural uranium-rich soil.</title>
        <authorList>
            <person name="ORTET P."/>
        </authorList>
    </citation>
    <scope>NUCLEOTIDE SEQUENCE [LARGE SCALE GENOMIC DNA]</scope>
    <source>
        <strain evidence="3 4">Viu22</strain>
    </source>
</reference>
<sequence length="130" mass="14042">MSAFRALTEAGAAFATERHLATLSTMAPWGGIHVVPVGFTLHDGVVRIITSRASQKVRNVRRDGAATVSQVGGPAWLTIQGIATVHDDPDEVALAVALYSQRYRQPRENPERVAIHIAPTRFMGSSEILV</sequence>
<dbReference type="InterPro" id="IPR012349">
    <property type="entry name" value="Split_barrel_FMN-bd"/>
</dbReference>
<proteinExistence type="predicted"/>
<evidence type="ECO:0000313" key="4">
    <source>
        <dbReference type="Proteomes" id="UP000276888"/>
    </source>
</evidence>
<dbReference type="NCBIfam" id="TIGR03618">
    <property type="entry name" value="Rv1155_F420"/>
    <property type="match status" value="1"/>
</dbReference>
<keyword evidence="1" id="KW-0560">Oxidoreductase</keyword>
<protein>
    <recommendedName>
        <fullName evidence="2">Pyridoxamine 5'-phosphate oxidase N-terminal domain-containing protein</fullName>
    </recommendedName>
</protein>
<dbReference type="PANTHER" id="PTHR35176:SF1">
    <property type="entry name" value="F420H(2)-DEPENDENT BILIVERDIN REDUCTASE"/>
    <property type="match status" value="1"/>
</dbReference>
<dbReference type="EMBL" id="CP031423">
    <property type="protein sequence ID" value="AZS38147.1"/>
    <property type="molecule type" value="Genomic_DNA"/>
</dbReference>
<evidence type="ECO:0000313" key="3">
    <source>
        <dbReference type="EMBL" id="AZS38147.1"/>
    </source>
</evidence>
<dbReference type="GO" id="GO:0016627">
    <property type="term" value="F:oxidoreductase activity, acting on the CH-CH group of donors"/>
    <property type="evidence" value="ECO:0007669"/>
    <property type="project" value="TreeGrafter"/>
</dbReference>
<evidence type="ECO:0000259" key="2">
    <source>
        <dbReference type="Pfam" id="PF01243"/>
    </source>
</evidence>
<dbReference type="Gene3D" id="2.30.110.10">
    <property type="entry name" value="Electron Transport, Fmn-binding Protein, Chain A"/>
    <property type="match status" value="1"/>
</dbReference>